<evidence type="ECO:0000313" key="1">
    <source>
        <dbReference type="EMBL" id="GAB0057035.1"/>
    </source>
</evidence>
<comment type="caution">
    <text evidence="1">The sequence shown here is derived from an EMBL/GenBank/DDBJ whole genome shotgun (WGS) entry which is preliminary data.</text>
</comment>
<sequence length="232" mass="27345">MVLPKNAFQNRQRDLIRHQGKRHPYDRILIVTEGTKTEPFYLEEIRRLHRPSSPHIHVRPCESGTSPHQIVEDAEKLFHKGDPSNKKIKARSFDKIYVVFDRDEHEHYDEALHRARDLDGHIKNDEKKWIPFKAIPSIPCFELWLLLHFQEVHAPLHRNEAKMLLRGHIPDYEKGMKTTFADTRKHLDVALSRAKRLAERTTPDNPEQWPYTAMHELVEELLKNARDAGQTV</sequence>
<accession>A0ABQ0C8L2</accession>
<reference evidence="1 2" key="1">
    <citation type="submission" date="2024-05" db="EMBL/GenBank/DDBJ databases">
        <authorList>
            <consortium name="Candidatus Magnetaquicoccaceae bacterium FCR-1 genome sequencing consortium"/>
            <person name="Shimoshige H."/>
            <person name="Shimamura S."/>
            <person name="Taoka A."/>
            <person name="Kobayashi H."/>
            <person name="Maekawa T."/>
        </authorList>
    </citation>
    <scope>NUCLEOTIDE SEQUENCE [LARGE SCALE GENOMIC DNA]</scope>
    <source>
        <strain evidence="1 2">FCR-1</strain>
    </source>
</reference>
<name>A0ABQ0C8L2_9PROT</name>
<dbReference type="EMBL" id="BAAFGK010000004">
    <property type="protein sequence ID" value="GAB0057035.1"/>
    <property type="molecule type" value="Genomic_DNA"/>
</dbReference>
<protein>
    <recommendedName>
        <fullName evidence="3">RloB domain-containing protein</fullName>
    </recommendedName>
</protein>
<evidence type="ECO:0000313" key="2">
    <source>
        <dbReference type="Proteomes" id="UP001628193"/>
    </source>
</evidence>
<gene>
    <name evidence="1" type="ORF">SIID45300_01355</name>
</gene>
<reference evidence="1 2" key="2">
    <citation type="submission" date="2024-09" db="EMBL/GenBank/DDBJ databases">
        <title>Draft genome sequence of Candidatus Magnetaquicoccaceae bacterium FCR-1.</title>
        <authorList>
            <person name="Shimoshige H."/>
            <person name="Shimamura S."/>
            <person name="Taoka A."/>
            <person name="Kobayashi H."/>
            <person name="Maekawa T."/>
        </authorList>
    </citation>
    <scope>NUCLEOTIDE SEQUENCE [LARGE SCALE GENOMIC DNA]</scope>
    <source>
        <strain evidence="1 2">FCR-1</strain>
    </source>
</reference>
<dbReference type="Proteomes" id="UP001628193">
    <property type="component" value="Unassembled WGS sequence"/>
</dbReference>
<evidence type="ECO:0008006" key="3">
    <source>
        <dbReference type="Google" id="ProtNLM"/>
    </source>
</evidence>
<proteinExistence type="predicted"/>
<dbReference type="Pfam" id="PF13707">
    <property type="entry name" value="RloB"/>
    <property type="match status" value="1"/>
</dbReference>
<keyword evidence="2" id="KW-1185">Reference proteome</keyword>
<organism evidence="1 2">
    <name type="scientific">Candidatus Magnetaquiglobus chichijimensis</name>
    <dbReference type="NCBI Taxonomy" id="3141448"/>
    <lineage>
        <taxon>Bacteria</taxon>
        <taxon>Pseudomonadati</taxon>
        <taxon>Pseudomonadota</taxon>
        <taxon>Magnetococcia</taxon>
        <taxon>Magnetococcales</taxon>
        <taxon>Candidatus Magnetaquicoccaceae</taxon>
        <taxon>Candidatus Magnetaquiglobus</taxon>
    </lineage>
</organism>
<dbReference type="InterPro" id="IPR025591">
    <property type="entry name" value="RloB"/>
</dbReference>